<dbReference type="InterPro" id="IPR003594">
    <property type="entry name" value="HATPase_dom"/>
</dbReference>
<dbReference type="PANTHER" id="PTHR24421">
    <property type="entry name" value="NITRATE/NITRITE SENSOR PROTEIN NARX-RELATED"/>
    <property type="match status" value="1"/>
</dbReference>
<keyword evidence="2 6" id="KW-0418">Kinase</keyword>
<proteinExistence type="predicted"/>
<organism evidence="6 7">
    <name type="scientific">Nocardioides agariphilus</name>
    <dbReference type="NCBI Taxonomy" id="433664"/>
    <lineage>
        <taxon>Bacteria</taxon>
        <taxon>Bacillati</taxon>
        <taxon>Actinomycetota</taxon>
        <taxon>Actinomycetes</taxon>
        <taxon>Propionibacteriales</taxon>
        <taxon>Nocardioidaceae</taxon>
        <taxon>Nocardioides</taxon>
    </lineage>
</organism>
<dbReference type="InterPro" id="IPR050482">
    <property type="entry name" value="Sensor_HK_TwoCompSys"/>
</dbReference>
<accession>A0A930VLU0</accession>
<dbReference type="InterPro" id="IPR036890">
    <property type="entry name" value="HATPase_C_sf"/>
</dbReference>
<dbReference type="GO" id="GO:0046983">
    <property type="term" value="F:protein dimerization activity"/>
    <property type="evidence" value="ECO:0007669"/>
    <property type="project" value="InterPro"/>
</dbReference>
<evidence type="ECO:0000259" key="5">
    <source>
        <dbReference type="SMART" id="SM00387"/>
    </source>
</evidence>
<dbReference type="GO" id="GO:0000155">
    <property type="term" value="F:phosphorelay sensor kinase activity"/>
    <property type="evidence" value="ECO:0007669"/>
    <property type="project" value="InterPro"/>
</dbReference>
<dbReference type="RefSeq" id="WP_194695265.1">
    <property type="nucleotide sequence ID" value="NZ_JADKPO010000005.1"/>
</dbReference>
<dbReference type="InterPro" id="IPR011712">
    <property type="entry name" value="Sig_transdc_His_kin_sub3_dim/P"/>
</dbReference>
<dbReference type="Pfam" id="PF02518">
    <property type="entry name" value="HATPase_c"/>
    <property type="match status" value="1"/>
</dbReference>
<dbReference type="EMBL" id="JADKPO010000005">
    <property type="protein sequence ID" value="MBF4767105.1"/>
    <property type="molecule type" value="Genomic_DNA"/>
</dbReference>
<keyword evidence="7" id="KW-1185">Reference proteome</keyword>
<dbReference type="SUPFAM" id="SSF55874">
    <property type="entry name" value="ATPase domain of HSP90 chaperone/DNA topoisomerase II/histidine kinase"/>
    <property type="match status" value="1"/>
</dbReference>
<sequence>MRSTAAGPVTRARLGRVRRLWERSLHRVLYTLLFALVAVGIATLVVPPMRLYSGAHEQIIALTLVMLVVIELASARLHRFVDWLLYGQRHDPATASARLARPLSDTDDQHILEALLGALADTLRLTYVAVTVHDERTIDVGTDASVRAVTFPIRRAGHSLGELRAARRGQPLDERDERLLEAAAAQVGLVLYSRGLTDEIRAAREELVLGIEEERRRLRREIHDGIGPTLAGIALGVESATRAVDRDPVRARQLLTDVGSDVTELVSEVRQVVGGLRPALLDELGIADALRSLARTFETRSGCAVDVEAAVPESLPAAVEVAAYRIGSEALTNVARHAEAGQARVTVGVEGESLVVVVIDDGRGGAADHPGGTGMGSMRQRAVEVGGTLEVDSTAAGTRLTARLPLEASRS</sequence>
<evidence type="ECO:0000256" key="2">
    <source>
        <dbReference type="ARBA" id="ARBA00022777"/>
    </source>
</evidence>
<name>A0A930VLU0_9ACTN</name>
<keyword evidence="4" id="KW-0472">Membrane</keyword>
<evidence type="ECO:0000313" key="7">
    <source>
        <dbReference type="Proteomes" id="UP000660668"/>
    </source>
</evidence>
<dbReference type="GO" id="GO:0016020">
    <property type="term" value="C:membrane"/>
    <property type="evidence" value="ECO:0007669"/>
    <property type="project" value="InterPro"/>
</dbReference>
<feature type="transmembrane region" description="Helical" evidence="4">
    <location>
        <begin position="28"/>
        <end position="47"/>
    </location>
</feature>
<evidence type="ECO:0000313" key="6">
    <source>
        <dbReference type="EMBL" id="MBF4767105.1"/>
    </source>
</evidence>
<dbReference type="Proteomes" id="UP000660668">
    <property type="component" value="Unassembled WGS sequence"/>
</dbReference>
<keyword evidence="4" id="KW-1133">Transmembrane helix</keyword>
<evidence type="ECO:0000256" key="4">
    <source>
        <dbReference type="SAM" id="Phobius"/>
    </source>
</evidence>
<evidence type="ECO:0000256" key="3">
    <source>
        <dbReference type="ARBA" id="ARBA00023012"/>
    </source>
</evidence>
<gene>
    <name evidence="6" type="ORF">ISU10_04930</name>
</gene>
<dbReference type="CDD" id="cd16917">
    <property type="entry name" value="HATPase_UhpB-NarQ-NarX-like"/>
    <property type="match status" value="1"/>
</dbReference>
<dbReference type="Gene3D" id="1.20.5.1930">
    <property type="match status" value="1"/>
</dbReference>
<dbReference type="Gene3D" id="3.30.565.10">
    <property type="entry name" value="Histidine kinase-like ATPase, C-terminal domain"/>
    <property type="match status" value="1"/>
</dbReference>
<dbReference type="AlphaFoldDB" id="A0A930VLU0"/>
<reference evidence="6" key="1">
    <citation type="submission" date="2020-11" db="EMBL/GenBank/DDBJ databases">
        <title>Nocardioides cynanchi sp. nov., isolated from soil of rhizosphere of Cynanchum wilfordii.</title>
        <authorList>
            <person name="Lee J.-S."/>
            <person name="Suh M.K."/>
            <person name="Kim J.-S."/>
        </authorList>
    </citation>
    <scope>NUCLEOTIDE SEQUENCE</scope>
    <source>
        <strain evidence="6">KCTC 19276</strain>
    </source>
</reference>
<keyword evidence="1" id="KW-0808">Transferase</keyword>
<protein>
    <submittedName>
        <fullName evidence="6">Sensor histidine kinase</fullName>
    </submittedName>
</protein>
<keyword evidence="4" id="KW-0812">Transmembrane</keyword>
<comment type="caution">
    <text evidence="6">The sequence shown here is derived from an EMBL/GenBank/DDBJ whole genome shotgun (WGS) entry which is preliminary data.</text>
</comment>
<feature type="domain" description="Histidine kinase/HSP90-like ATPase" evidence="5">
    <location>
        <begin position="318"/>
        <end position="408"/>
    </location>
</feature>
<dbReference type="Pfam" id="PF07730">
    <property type="entry name" value="HisKA_3"/>
    <property type="match status" value="1"/>
</dbReference>
<evidence type="ECO:0000256" key="1">
    <source>
        <dbReference type="ARBA" id="ARBA00022679"/>
    </source>
</evidence>
<dbReference type="SMART" id="SM00387">
    <property type="entry name" value="HATPase_c"/>
    <property type="match status" value="1"/>
</dbReference>
<keyword evidence="3" id="KW-0902">Two-component regulatory system</keyword>